<evidence type="ECO:0000256" key="3">
    <source>
        <dbReference type="ARBA" id="ARBA00023015"/>
    </source>
</evidence>
<dbReference type="PANTHER" id="PTHR32071">
    <property type="entry name" value="TRANSCRIPTIONAL REGULATORY PROTEIN"/>
    <property type="match status" value="1"/>
</dbReference>
<dbReference type="PROSITE" id="PS50045">
    <property type="entry name" value="SIGMA54_INTERACT_4"/>
    <property type="match status" value="1"/>
</dbReference>
<gene>
    <name evidence="7" type="primary">zraR_2</name>
    <name evidence="7" type="ORF">NCTC11126_05495</name>
</gene>
<sequence length="57" mass="6516">MFGHEKGRLLEPINRREGRFVEADGGTLFLDEIGDISPMMQVRLLRAIQEREASACR</sequence>
<evidence type="ECO:0000256" key="4">
    <source>
        <dbReference type="ARBA" id="ARBA00023125"/>
    </source>
</evidence>
<evidence type="ECO:0000313" key="8">
    <source>
        <dbReference type="Proteomes" id="UP000250561"/>
    </source>
</evidence>
<keyword evidence="5" id="KW-0804">Transcription</keyword>
<dbReference type="AlphaFoldDB" id="A0A2X1KD26"/>
<dbReference type="InterPro" id="IPR002078">
    <property type="entry name" value="Sigma_54_int"/>
</dbReference>
<dbReference type="InterPro" id="IPR025943">
    <property type="entry name" value="Sigma_54_int_dom_ATP-bd_2"/>
</dbReference>
<evidence type="ECO:0000256" key="5">
    <source>
        <dbReference type="ARBA" id="ARBA00023163"/>
    </source>
</evidence>
<dbReference type="Pfam" id="PF00158">
    <property type="entry name" value="Sigma54_activat"/>
    <property type="match status" value="1"/>
</dbReference>
<dbReference type="GO" id="GO:0006355">
    <property type="term" value="P:regulation of DNA-templated transcription"/>
    <property type="evidence" value="ECO:0007669"/>
    <property type="project" value="InterPro"/>
</dbReference>
<keyword evidence="4" id="KW-0238">DNA-binding</keyword>
<keyword evidence="3" id="KW-0805">Transcription regulation</keyword>
<feature type="domain" description="Sigma-54 factor interaction" evidence="6">
    <location>
        <begin position="1"/>
        <end position="57"/>
    </location>
</feature>
<evidence type="ECO:0000256" key="1">
    <source>
        <dbReference type="ARBA" id="ARBA00022741"/>
    </source>
</evidence>
<evidence type="ECO:0000259" key="6">
    <source>
        <dbReference type="PROSITE" id="PS50045"/>
    </source>
</evidence>
<dbReference type="EMBL" id="UARS01000011">
    <property type="protein sequence ID" value="SPW56917.1"/>
    <property type="molecule type" value="Genomic_DNA"/>
</dbReference>
<dbReference type="GO" id="GO:0005524">
    <property type="term" value="F:ATP binding"/>
    <property type="evidence" value="ECO:0007669"/>
    <property type="project" value="UniProtKB-KW"/>
</dbReference>
<protein>
    <submittedName>
        <fullName evidence="7">Two-component system response regulator</fullName>
    </submittedName>
</protein>
<keyword evidence="2" id="KW-0067">ATP-binding</keyword>
<dbReference type="SUPFAM" id="SSF52540">
    <property type="entry name" value="P-loop containing nucleoside triphosphate hydrolases"/>
    <property type="match status" value="1"/>
</dbReference>
<evidence type="ECO:0000256" key="2">
    <source>
        <dbReference type="ARBA" id="ARBA00022840"/>
    </source>
</evidence>
<accession>A0A2X1KD26</accession>
<organism evidence="7 8">
    <name type="scientific">Escherichia coli</name>
    <dbReference type="NCBI Taxonomy" id="562"/>
    <lineage>
        <taxon>Bacteria</taxon>
        <taxon>Pseudomonadati</taxon>
        <taxon>Pseudomonadota</taxon>
        <taxon>Gammaproteobacteria</taxon>
        <taxon>Enterobacterales</taxon>
        <taxon>Enterobacteriaceae</taxon>
        <taxon>Escherichia</taxon>
    </lineage>
</organism>
<dbReference type="Gene3D" id="3.40.50.300">
    <property type="entry name" value="P-loop containing nucleotide triphosphate hydrolases"/>
    <property type="match status" value="1"/>
</dbReference>
<keyword evidence="1" id="KW-0547">Nucleotide-binding</keyword>
<proteinExistence type="predicted"/>
<dbReference type="PANTHER" id="PTHR32071:SF117">
    <property type="entry name" value="PTS-DEPENDENT DIHYDROXYACETONE KINASE OPERON REGULATORY PROTEIN-RELATED"/>
    <property type="match status" value="1"/>
</dbReference>
<dbReference type="PROSITE" id="PS00676">
    <property type="entry name" value="SIGMA54_INTERACT_2"/>
    <property type="match status" value="1"/>
</dbReference>
<name>A0A2X1KD26_ECOLX</name>
<dbReference type="Proteomes" id="UP000250561">
    <property type="component" value="Unassembled WGS sequence"/>
</dbReference>
<reference evidence="7 8" key="1">
    <citation type="submission" date="2018-06" db="EMBL/GenBank/DDBJ databases">
        <authorList>
            <consortium name="Pathogen Informatics"/>
            <person name="Doyle S."/>
        </authorList>
    </citation>
    <scope>NUCLEOTIDE SEQUENCE [LARGE SCALE GENOMIC DNA]</scope>
    <source>
        <strain evidence="7 8">NCTC11126</strain>
    </source>
</reference>
<dbReference type="InterPro" id="IPR027417">
    <property type="entry name" value="P-loop_NTPase"/>
</dbReference>
<dbReference type="GO" id="GO:0003677">
    <property type="term" value="F:DNA binding"/>
    <property type="evidence" value="ECO:0007669"/>
    <property type="project" value="UniProtKB-KW"/>
</dbReference>
<evidence type="ECO:0000313" key="7">
    <source>
        <dbReference type="EMBL" id="SPW56917.1"/>
    </source>
</evidence>